<dbReference type="AlphaFoldDB" id="A0A7R9DUY4"/>
<feature type="region of interest" description="Disordered" evidence="1">
    <location>
        <begin position="1"/>
        <end position="69"/>
    </location>
</feature>
<feature type="compositionally biased region" description="Gly residues" evidence="1">
    <location>
        <begin position="36"/>
        <end position="48"/>
    </location>
</feature>
<evidence type="ECO:0000313" key="2">
    <source>
        <dbReference type="EMBL" id="CAD7421334.1"/>
    </source>
</evidence>
<protein>
    <submittedName>
        <fullName evidence="2">Uncharacterized protein</fullName>
    </submittedName>
</protein>
<name>A0A7R9DUY4_TIMPO</name>
<dbReference type="EMBL" id="OD048136">
    <property type="protein sequence ID" value="CAD7421334.1"/>
    <property type="molecule type" value="Genomic_DNA"/>
</dbReference>
<gene>
    <name evidence="2" type="ORF">TPSB3V08_LOCUS14749</name>
</gene>
<proteinExistence type="predicted"/>
<sequence>MTVEVTLTGSEDCRQTAKRLIEELTDDSAPRSYGGNSHGGNSHGGNSHGGNSHEGNSYNAEEPQEEKPRYIDFAEANKAYEKAQKERWARLPPLKKNFYIEDPAVAAMSPEEVANFRSANFPGPETEGGAFRVHIVHLAIIRTPLRFLLADLTTVHFLSYEISPI</sequence>
<feature type="compositionally biased region" description="Low complexity" evidence="1">
    <location>
        <begin position="49"/>
        <end position="59"/>
    </location>
</feature>
<reference evidence="2" key="1">
    <citation type="submission" date="2020-11" db="EMBL/GenBank/DDBJ databases">
        <authorList>
            <person name="Tran Van P."/>
        </authorList>
    </citation>
    <scope>NUCLEOTIDE SEQUENCE</scope>
</reference>
<accession>A0A7R9DUY4</accession>
<organism evidence="2">
    <name type="scientific">Timema poppense</name>
    <name type="common">Walking stick</name>
    <dbReference type="NCBI Taxonomy" id="170557"/>
    <lineage>
        <taxon>Eukaryota</taxon>
        <taxon>Metazoa</taxon>
        <taxon>Ecdysozoa</taxon>
        <taxon>Arthropoda</taxon>
        <taxon>Hexapoda</taxon>
        <taxon>Insecta</taxon>
        <taxon>Pterygota</taxon>
        <taxon>Neoptera</taxon>
        <taxon>Polyneoptera</taxon>
        <taxon>Phasmatodea</taxon>
        <taxon>Timematodea</taxon>
        <taxon>Timematoidea</taxon>
        <taxon>Timematidae</taxon>
        <taxon>Timema</taxon>
    </lineage>
</organism>
<evidence type="ECO:0000256" key="1">
    <source>
        <dbReference type="SAM" id="MobiDB-lite"/>
    </source>
</evidence>
<feature type="compositionally biased region" description="Basic and acidic residues" evidence="1">
    <location>
        <begin position="11"/>
        <end position="22"/>
    </location>
</feature>